<sequence>IHAREWISPATVLYFIHQLTYGYERDPAIRRFVYNVEWNLVPLLNPDIYEYSRNSTDPSARRWRKNRFPCKQGVKMNEFFNSSVEACCHGVDLNRNFDWFFFQANSSSNPCSAPYKRESAFPEPESRAVRDFLTQHRVTPYVSLHSYSQMLFYPFAY</sequence>
<keyword evidence="4" id="KW-0645">Protease</keyword>
<proteinExistence type="inferred from homology"/>
<dbReference type="Pfam" id="PF00246">
    <property type="entry name" value="Peptidase_M14"/>
    <property type="match status" value="1"/>
</dbReference>
<keyword evidence="7" id="KW-0378">Hydrolase</keyword>
<comment type="caution">
    <text evidence="12">The sequence shown here is derived from an EMBL/GenBank/DDBJ whole genome shotgun (WGS) entry which is preliminary data.</text>
</comment>
<evidence type="ECO:0000313" key="13">
    <source>
        <dbReference type="Proteomes" id="UP001328107"/>
    </source>
</evidence>
<dbReference type="Gene3D" id="3.40.630.10">
    <property type="entry name" value="Zn peptidases"/>
    <property type="match status" value="1"/>
</dbReference>
<evidence type="ECO:0000256" key="9">
    <source>
        <dbReference type="ARBA" id="ARBA00023049"/>
    </source>
</evidence>
<dbReference type="AlphaFoldDB" id="A0AAN5D7Y2"/>
<evidence type="ECO:0000313" key="12">
    <source>
        <dbReference type="EMBL" id="GMR58458.1"/>
    </source>
</evidence>
<feature type="non-terminal residue" evidence="12">
    <location>
        <position position="157"/>
    </location>
</feature>
<dbReference type="SMART" id="SM00631">
    <property type="entry name" value="Zn_pept"/>
    <property type="match status" value="1"/>
</dbReference>
<keyword evidence="13" id="KW-1185">Reference proteome</keyword>
<dbReference type="EMBL" id="BTRK01000006">
    <property type="protein sequence ID" value="GMR58458.1"/>
    <property type="molecule type" value="Genomic_DNA"/>
</dbReference>
<keyword evidence="3" id="KW-0121">Carboxypeptidase</keyword>
<keyword evidence="8" id="KW-0862">Zinc</keyword>
<feature type="domain" description="Peptidase M14" evidence="11">
    <location>
        <begin position="1"/>
        <end position="157"/>
    </location>
</feature>
<dbReference type="InterPro" id="IPR057247">
    <property type="entry name" value="CARBOXYPEPT_ZN_2"/>
</dbReference>
<evidence type="ECO:0000256" key="4">
    <source>
        <dbReference type="ARBA" id="ARBA00022670"/>
    </source>
</evidence>
<comment type="cofactor">
    <cofactor evidence="1">
        <name>Zn(2+)</name>
        <dbReference type="ChEBI" id="CHEBI:29105"/>
    </cofactor>
</comment>
<keyword evidence="5" id="KW-0479">Metal-binding</keyword>
<dbReference type="GO" id="GO:0006508">
    <property type="term" value="P:proteolysis"/>
    <property type="evidence" value="ECO:0007669"/>
    <property type="project" value="UniProtKB-KW"/>
</dbReference>
<organism evidence="12 13">
    <name type="scientific">Pristionchus mayeri</name>
    <dbReference type="NCBI Taxonomy" id="1317129"/>
    <lineage>
        <taxon>Eukaryota</taxon>
        <taxon>Metazoa</taxon>
        <taxon>Ecdysozoa</taxon>
        <taxon>Nematoda</taxon>
        <taxon>Chromadorea</taxon>
        <taxon>Rhabditida</taxon>
        <taxon>Rhabditina</taxon>
        <taxon>Diplogasteromorpha</taxon>
        <taxon>Diplogasteroidea</taxon>
        <taxon>Neodiplogasteridae</taxon>
        <taxon>Pristionchus</taxon>
    </lineage>
</organism>
<evidence type="ECO:0000256" key="2">
    <source>
        <dbReference type="ARBA" id="ARBA00005988"/>
    </source>
</evidence>
<dbReference type="PRINTS" id="PR00765">
    <property type="entry name" value="CRBOXYPTASEA"/>
</dbReference>
<reference evidence="13" key="1">
    <citation type="submission" date="2022-10" db="EMBL/GenBank/DDBJ databases">
        <title>Genome assembly of Pristionchus species.</title>
        <authorList>
            <person name="Yoshida K."/>
            <person name="Sommer R.J."/>
        </authorList>
    </citation>
    <scope>NUCLEOTIDE SEQUENCE [LARGE SCALE GENOMIC DNA]</scope>
    <source>
        <strain evidence="13">RS5460</strain>
    </source>
</reference>
<dbReference type="PANTHER" id="PTHR11705:SF149">
    <property type="entry name" value="SHKT DOMAIN-CONTAINING PROTEIN"/>
    <property type="match status" value="1"/>
</dbReference>
<dbReference type="SUPFAM" id="SSF53187">
    <property type="entry name" value="Zn-dependent exopeptidases"/>
    <property type="match status" value="1"/>
</dbReference>
<dbReference type="GO" id="GO:0005615">
    <property type="term" value="C:extracellular space"/>
    <property type="evidence" value="ECO:0007669"/>
    <property type="project" value="TreeGrafter"/>
</dbReference>
<evidence type="ECO:0000256" key="5">
    <source>
        <dbReference type="ARBA" id="ARBA00022723"/>
    </source>
</evidence>
<dbReference type="GO" id="GO:0008270">
    <property type="term" value="F:zinc ion binding"/>
    <property type="evidence" value="ECO:0007669"/>
    <property type="project" value="InterPro"/>
</dbReference>
<dbReference type="FunFam" id="3.40.630.10:FF:000084">
    <property type="entry name" value="Carboxypeptidase B2"/>
    <property type="match status" value="1"/>
</dbReference>
<evidence type="ECO:0000256" key="10">
    <source>
        <dbReference type="PROSITE-ProRule" id="PRU01379"/>
    </source>
</evidence>
<name>A0AAN5D7Y2_9BILA</name>
<evidence type="ECO:0000256" key="7">
    <source>
        <dbReference type="ARBA" id="ARBA00022801"/>
    </source>
</evidence>
<evidence type="ECO:0000256" key="6">
    <source>
        <dbReference type="ARBA" id="ARBA00022729"/>
    </source>
</evidence>
<dbReference type="Proteomes" id="UP001328107">
    <property type="component" value="Unassembled WGS sequence"/>
</dbReference>
<feature type="non-terminal residue" evidence="12">
    <location>
        <position position="1"/>
    </location>
</feature>
<protein>
    <recommendedName>
        <fullName evidence="11">Peptidase M14 domain-containing protein</fullName>
    </recommendedName>
</protein>
<dbReference type="PROSITE" id="PS52035">
    <property type="entry name" value="PEPTIDASE_M14"/>
    <property type="match status" value="1"/>
</dbReference>
<dbReference type="InterPro" id="IPR000834">
    <property type="entry name" value="Peptidase_M14"/>
</dbReference>
<comment type="similarity">
    <text evidence="2 10">Belongs to the peptidase M14 family.</text>
</comment>
<evidence type="ECO:0000256" key="3">
    <source>
        <dbReference type="ARBA" id="ARBA00022645"/>
    </source>
</evidence>
<keyword evidence="9" id="KW-0482">Metalloprotease</keyword>
<dbReference type="PANTHER" id="PTHR11705">
    <property type="entry name" value="PROTEASE FAMILY M14 CARBOXYPEPTIDASE A,B"/>
    <property type="match status" value="1"/>
</dbReference>
<comment type="caution">
    <text evidence="10">Lacks conserved residue(s) required for the propagation of feature annotation.</text>
</comment>
<dbReference type="PROSITE" id="PS00133">
    <property type="entry name" value="CARBOXYPEPT_ZN_2"/>
    <property type="match status" value="1"/>
</dbReference>
<dbReference type="GO" id="GO:0004181">
    <property type="term" value="F:metallocarboxypeptidase activity"/>
    <property type="evidence" value="ECO:0007669"/>
    <property type="project" value="InterPro"/>
</dbReference>
<evidence type="ECO:0000259" key="11">
    <source>
        <dbReference type="PROSITE" id="PS52035"/>
    </source>
</evidence>
<gene>
    <name evidence="12" type="ORF">PMAYCL1PPCAC_28653</name>
</gene>
<keyword evidence="6" id="KW-0732">Signal</keyword>
<accession>A0AAN5D7Y2</accession>
<evidence type="ECO:0000256" key="1">
    <source>
        <dbReference type="ARBA" id="ARBA00001947"/>
    </source>
</evidence>
<evidence type="ECO:0000256" key="8">
    <source>
        <dbReference type="ARBA" id="ARBA00022833"/>
    </source>
</evidence>